<dbReference type="PANTHER" id="PTHR11938">
    <property type="entry name" value="FAD NADPH DEHYDROGENASE/OXIDOREDUCTASE"/>
    <property type="match status" value="1"/>
</dbReference>
<gene>
    <name evidence="16" type="primary">gltB</name>
    <name evidence="16" type="ORF">K1X11_020750</name>
</gene>
<dbReference type="InterPro" id="IPR006982">
    <property type="entry name" value="Glu_synth_centr_N"/>
</dbReference>
<dbReference type="PANTHER" id="PTHR11938:SF133">
    <property type="entry name" value="GLUTAMATE SYNTHASE (NADH)"/>
    <property type="match status" value="1"/>
</dbReference>
<dbReference type="Pfam" id="PF01645">
    <property type="entry name" value="Glu_synthase"/>
    <property type="match status" value="1"/>
</dbReference>
<evidence type="ECO:0000256" key="11">
    <source>
        <dbReference type="ARBA" id="ARBA00023014"/>
    </source>
</evidence>
<dbReference type="InterPro" id="IPR029055">
    <property type="entry name" value="Ntn_hydrolases_N"/>
</dbReference>
<evidence type="ECO:0000313" key="16">
    <source>
        <dbReference type="EMBL" id="WRQ87250.1"/>
    </source>
</evidence>
<evidence type="ECO:0000256" key="6">
    <source>
        <dbReference type="ARBA" id="ARBA00022643"/>
    </source>
</evidence>
<evidence type="ECO:0000256" key="8">
    <source>
        <dbReference type="ARBA" id="ARBA00022962"/>
    </source>
</evidence>
<evidence type="ECO:0000256" key="2">
    <source>
        <dbReference type="ARBA" id="ARBA00001927"/>
    </source>
</evidence>
<comment type="cofactor">
    <cofactor evidence="1">
        <name>FMN</name>
        <dbReference type="ChEBI" id="CHEBI:58210"/>
    </cofactor>
</comment>
<protein>
    <submittedName>
        <fullName evidence="16">Glutamate synthase large subunit</fullName>
        <ecNumber evidence="16">1.4.1.13</ecNumber>
    </submittedName>
</protein>
<dbReference type="Proteomes" id="UP000738431">
    <property type="component" value="Chromosome"/>
</dbReference>
<dbReference type="Pfam" id="PF01493">
    <property type="entry name" value="GXGXG"/>
    <property type="match status" value="1"/>
</dbReference>
<dbReference type="Gene3D" id="3.60.20.10">
    <property type="entry name" value="Glutamine Phosphoribosylpyrophosphate, subunit 1, domain 1"/>
    <property type="match status" value="1"/>
</dbReference>
<dbReference type="PROSITE" id="PS51278">
    <property type="entry name" value="GATASE_TYPE_2"/>
    <property type="match status" value="1"/>
</dbReference>
<reference evidence="16 17" key="1">
    <citation type="submission" date="2023-12" db="EMBL/GenBank/DDBJ databases">
        <title>Description of an unclassified Opitutus bacterium of Verrucomicrobiota.</title>
        <authorList>
            <person name="Zhang D.-F."/>
        </authorList>
    </citation>
    <scope>NUCLEOTIDE SEQUENCE [LARGE SCALE GENOMIC DNA]</scope>
    <source>
        <strain evidence="16 17">WL0086</strain>
    </source>
</reference>
<evidence type="ECO:0000256" key="4">
    <source>
        <dbReference type="ARBA" id="ARBA00022605"/>
    </source>
</evidence>
<evidence type="ECO:0000256" key="3">
    <source>
        <dbReference type="ARBA" id="ARBA00009716"/>
    </source>
</evidence>
<dbReference type="NCBIfam" id="NF008730">
    <property type="entry name" value="PRK11750.1"/>
    <property type="match status" value="1"/>
</dbReference>
<dbReference type="InterPro" id="IPR036485">
    <property type="entry name" value="Glu_synth_asu_C_sf"/>
</dbReference>
<dbReference type="InterPro" id="IPR050711">
    <property type="entry name" value="ET-N_metabolism_enzyme"/>
</dbReference>
<comment type="pathway">
    <text evidence="14">Amino-acid biosynthesis.</text>
</comment>
<evidence type="ECO:0000256" key="12">
    <source>
        <dbReference type="ARBA" id="ARBA00023164"/>
    </source>
</evidence>
<keyword evidence="6" id="KW-0288">FMN</keyword>
<keyword evidence="7" id="KW-0479">Metal-binding</keyword>
<keyword evidence="17" id="KW-1185">Reference proteome</keyword>
<dbReference type="GO" id="GO:0004355">
    <property type="term" value="F:glutamate synthase (NADPH) activity"/>
    <property type="evidence" value="ECO:0007669"/>
    <property type="project" value="UniProtKB-EC"/>
</dbReference>
<evidence type="ECO:0000259" key="15">
    <source>
        <dbReference type="PROSITE" id="PS51278"/>
    </source>
</evidence>
<dbReference type="Gene3D" id="3.20.20.70">
    <property type="entry name" value="Aldolase class I"/>
    <property type="match status" value="2"/>
</dbReference>
<evidence type="ECO:0000256" key="14">
    <source>
        <dbReference type="ARBA" id="ARBA00029440"/>
    </source>
</evidence>
<proteinExistence type="inferred from homology"/>
<dbReference type="InterPro" id="IPR002932">
    <property type="entry name" value="Glu_synthdom"/>
</dbReference>
<dbReference type="InterPro" id="IPR017932">
    <property type="entry name" value="GATase_2_dom"/>
</dbReference>
<dbReference type="SUPFAM" id="SSF69336">
    <property type="entry name" value="Alpha subunit of glutamate synthase, C-terminal domain"/>
    <property type="match status" value="1"/>
</dbReference>
<evidence type="ECO:0000256" key="7">
    <source>
        <dbReference type="ARBA" id="ARBA00022723"/>
    </source>
</evidence>
<keyword evidence="11" id="KW-0411">Iron-sulfur</keyword>
<dbReference type="CDD" id="cd00982">
    <property type="entry name" value="gltB_C"/>
    <property type="match status" value="1"/>
</dbReference>
<keyword evidence="9 16" id="KW-0560">Oxidoreductase</keyword>
<dbReference type="SUPFAM" id="SSF51395">
    <property type="entry name" value="FMN-linked oxidoreductases"/>
    <property type="match status" value="1"/>
</dbReference>
<keyword evidence="8" id="KW-0315">Glutamine amidotransferase</keyword>
<evidence type="ECO:0000256" key="1">
    <source>
        <dbReference type="ARBA" id="ARBA00001917"/>
    </source>
</evidence>
<keyword evidence="5" id="KW-0285">Flavoprotein</keyword>
<comment type="similarity">
    <text evidence="3">Belongs to the glutamate synthase family.</text>
</comment>
<dbReference type="Pfam" id="PF04898">
    <property type="entry name" value="Glu_syn_central"/>
    <property type="match status" value="1"/>
</dbReference>
<dbReference type="InterPro" id="IPR013785">
    <property type="entry name" value="Aldolase_TIM"/>
</dbReference>
<dbReference type="SUPFAM" id="SSF56235">
    <property type="entry name" value="N-terminal nucleophile aminohydrolases (Ntn hydrolases)"/>
    <property type="match status" value="1"/>
</dbReference>
<dbReference type="CDD" id="cd00713">
    <property type="entry name" value="GltS"/>
    <property type="match status" value="1"/>
</dbReference>
<organism evidence="16 17">
    <name type="scientific">Actomonas aquatica</name>
    <dbReference type="NCBI Taxonomy" id="2866162"/>
    <lineage>
        <taxon>Bacteria</taxon>
        <taxon>Pseudomonadati</taxon>
        <taxon>Verrucomicrobiota</taxon>
        <taxon>Opitutia</taxon>
        <taxon>Opitutales</taxon>
        <taxon>Opitutaceae</taxon>
        <taxon>Actomonas</taxon>
    </lineage>
</organism>
<dbReference type="Pfam" id="PF00310">
    <property type="entry name" value="GATase_2"/>
    <property type="match status" value="1"/>
</dbReference>
<name>A0ABZ1C6H5_9BACT</name>
<dbReference type="RefSeq" id="WP_221029337.1">
    <property type="nucleotide sequence ID" value="NZ_CP139781.1"/>
</dbReference>
<comment type="cofactor">
    <cofactor evidence="2">
        <name>[3Fe-4S] cluster</name>
        <dbReference type="ChEBI" id="CHEBI:21137"/>
    </cofactor>
</comment>
<dbReference type="EC" id="1.4.1.13" evidence="16"/>
<dbReference type="CDD" id="cd02808">
    <property type="entry name" value="GltS_FMN"/>
    <property type="match status" value="1"/>
</dbReference>
<dbReference type="EMBL" id="CP139781">
    <property type="protein sequence ID" value="WRQ87250.1"/>
    <property type="molecule type" value="Genomic_DNA"/>
</dbReference>
<accession>A0ABZ1C6H5</accession>
<evidence type="ECO:0000313" key="17">
    <source>
        <dbReference type="Proteomes" id="UP000738431"/>
    </source>
</evidence>
<evidence type="ECO:0000256" key="10">
    <source>
        <dbReference type="ARBA" id="ARBA00023004"/>
    </source>
</evidence>
<dbReference type="Gene3D" id="2.160.20.60">
    <property type="entry name" value="Glutamate synthase, alpha subunit, C-terminal domain"/>
    <property type="match status" value="1"/>
</dbReference>
<evidence type="ECO:0000256" key="5">
    <source>
        <dbReference type="ARBA" id="ARBA00022630"/>
    </source>
</evidence>
<evidence type="ECO:0000256" key="9">
    <source>
        <dbReference type="ARBA" id="ARBA00023002"/>
    </source>
</evidence>
<feature type="domain" description="Glutamine amidotransferase type-2" evidence="15">
    <location>
        <begin position="28"/>
        <end position="428"/>
    </location>
</feature>
<dbReference type="InterPro" id="IPR002489">
    <property type="entry name" value="Glu_synth_asu_C"/>
</dbReference>
<evidence type="ECO:0000256" key="13">
    <source>
        <dbReference type="ARBA" id="ARBA00023291"/>
    </source>
</evidence>
<keyword evidence="13" id="KW-0003">3Fe-4S</keyword>
<keyword evidence="4" id="KW-0028">Amino-acid biosynthesis</keyword>
<keyword evidence="10" id="KW-0408">Iron</keyword>
<sequence length="1558" mass="170725">MPENPPSRQPVQPPKQGLYDPALEHDSCGVGFLVNMKGIPSREIVQGALEICTKLDHRGGCGCDLNTGDGAGMLMQIPHKFFGTVAQELGFELPQPGHYAVGVVFLSPDAESAAEEQRVLNEAIVENGQTLLGWRDLPVDNHDLGQASADSEPAMKQVFIGRSADLEDDAAFERKLYLIRRVSTYRLGYLQGEAPHYFYILTLSSRVIGYKGMLTTDQLLHYFPDFHHPDFETSMALVHSRFSTNTFPSWPRAQPFRFMCHNGEINTVLGNENWMRSRQEQFESALFGKDLKKLKPVIAGGGSDSQHFDNCLEFLMMAGRSLPHAVMMMIPEPWEKHQSMSEAKRAFYEYHACMMEPWDGPASIAFMDGTQIGAILDRNGLRPSRFYVTSDDLVIMASEVGVLPDIDPATVVKKGRLEPGRMFLVDTREGRIVDDSELKEKIAAENPYAEWLAQNLINEDSLPAPTNPVKMLNVERLKLRQKAFGYTHEDLRFLIKPSVETGNQPLGAMGNDAPLAVLSDRPQPLYNYFKQLFAQVTNPAIDPIREELITSSVTFLGSEGNMLHPGPENCRMIKLECPIIDNEKLARIRDFRAPGFKSATLPILFDPTTDREGLSTSHQPIDEPRAVRRGKGLDEAMEQLFEMADNAIRDDVNLIILSDRGIAPHRAGIPALLAVSGLHHHLIREGVRGKVSLILESGEPREVQHFALLLGYGCDAINPFLALETVEQLVLAGEIDIDPAKARANFIKANIKGVIKTMAKMGISTVASYRGAQIFESIGLNESVIDHYFTNTPSRVDGIGIDAISAEVYQRHVSAFGQWADKQDDALDSGGVYQWRADGEKHLFSPLAIHQLQRATWNSNYDFFKEYSQTINDQSRDMFTLRGLMKFKIDPARSIPLDEVEPVEAIVKRFKTGAMSYGSISKEAHEALAIAMNRLGGKSNTGEGGEDPDRFTRDANGDLRRSAIKQVASGRFGVTSHYLVNADELQIKIVQGAKPGEGGELPGHKVLPAIAKTRGTTPGVGLISPPPHHDIYSIEDLQQLIHDLKNANVHARINVKLVSEVGVGTIAAGVAKAKADVILISGYDGGTGASPRSSIQHAGAPWELGIAETNQTLLLNDLRSRVVLEVDGQLKTGRDVAIACLLGGEEFGFATAPLVTLGCLMMRVCHKNTCPVGIATQDPRLREKFAGGAQAVVNFMTYVAQELREIMAQLGYRTINDMVGKAHRLEMREAIDHWKARGLNYAKILHRPAVGPEVGTYCSQKQDHRLERALDNTHLLEACRPAIERGEPVKAEFPIINTDRVAGTIVGSEISRRYGGEGLPPGTVQLKFTGSAGQSLGAFCPRGMMLTVEGDTNDYCGKGLSGGTIVVYPPKTAPFVAHENIITGNTAFYGATAGEAFLAGMAGERFCVRNSGVKAVIEGVGDHGCEYMTGGEVICIGKTGRNFAAGMSGGTAYVLDEIGDFVSKRLNTAMVRVYQLIECGDEEIAAVKARLERHAELTGSVRAKTILDAWDDWLPRFVKVLPADYERVLHAIARAESKGLEGDAAIQAAFEENVKAGH</sequence>
<keyword evidence="12" id="KW-0314">Glutamate biosynthesis</keyword>